<feature type="transmembrane region" description="Helical" evidence="2">
    <location>
        <begin position="302"/>
        <end position="324"/>
    </location>
</feature>
<keyword evidence="3" id="KW-0732">Signal</keyword>
<dbReference type="EMBL" id="ML977725">
    <property type="protein sequence ID" value="KAF1993159.1"/>
    <property type="molecule type" value="Genomic_DNA"/>
</dbReference>
<sequence>MYRRRFHQNFLVHVFTIVFIYSSLTVAVEWEACLKKVLQEISNNDQYDKNYDLFRKSSTPTEPILTPKGCEMLCGGAGRHMYKDWGSIINTWILPTLVSSLEGADSVNIVLLTQKAAMSGHGWWDTIHIMANPIAWFKGVLDMIEVARTCVQWAAVELNGGKPLPERRKWWNPKRWWNGILRWTKRERRRTPKYGGLSTDDQRFSEQQQAGNPKRNWNVTRWWHKLMVKTRWEYIETPDFKKKMALATYLQALKTFKDINLNDAKALHGILKNHWVDELEFREFQYEIANSIALTRTAHSRLLLSLIALGLYGWQAISAFIVTIGGEWTTVPGGRIALAMFWHFIVAAILLSNTVGSFPSKEFCNTVVKKALERKKISLENVLEELDRKNKVSNRIPEDFEADRAERASLGDVEGRRDSGNSASGAIHLEPLRTAGPPPSTTVPVDPPKKPHLKRIFYWIFSRRLIILILAAIPVASSSADSLALLYYLPPEGPNCRFFLLIAISGTYVANALLTPLAQPLLRRNPIPFLSQPVDALLHYRQEIDRCKDLVIATVSTVFIIISACGFYNTCGCWSGQWSRNSSEAGLHLNSPASFDGLLKKRFPILFSVCVATQLFSFEAMRVFGQKGVAALRWSSVVDEDGNTDVDGVAFYDAHSTFEQPS</sequence>
<evidence type="ECO:0000313" key="5">
    <source>
        <dbReference type="Proteomes" id="UP000799779"/>
    </source>
</evidence>
<keyword evidence="2" id="KW-1133">Transmembrane helix</keyword>
<feature type="transmembrane region" description="Helical" evidence="2">
    <location>
        <begin position="456"/>
        <end position="477"/>
    </location>
</feature>
<name>A0A6A5VWW2_9PLEO</name>
<organism evidence="4 5">
    <name type="scientific">Amniculicola lignicola CBS 123094</name>
    <dbReference type="NCBI Taxonomy" id="1392246"/>
    <lineage>
        <taxon>Eukaryota</taxon>
        <taxon>Fungi</taxon>
        <taxon>Dikarya</taxon>
        <taxon>Ascomycota</taxon>
        <taxon>Pezizomycotina</taxon>
        <taxon>Dothideomycetes</taxon>
        <taxon>Pleosporomycetidae</taxon>
        <taxon>Pleosporales</taxon>
        <taxon>Amniculicolaceae</taxon>
        <taxon>Amniculicola</taxon>
    </lineage>
</organism>
<dbReference type="Proteomes" id="UP000799779">
    <property type="component" value="Unassembled WGS sequence"/>
</dbReference>
<evidence type="ECO:0000256" key="3">
    <source>
        <dbReference type="SAM" id="SignalP"/>
    </source>
</evidence>
<feature type="signal peptide" evidence="3">
    <location>
        <begin position="1"/>
        <end position="27"/>
    </location>
</feature>
<dbReference type="AlphaFoldDB" id="A0A6A5VWW2"/>
<feature type="transmembrane region" description="Helical" evidence="2">
    <location>
        <begin position="605"/>
        <end position="624"/>
    </location>
</feature>
<keyword evidence="2" id="KW-0812">Transmembrane</keyword>
<feature type="transmembrane region" description="Helical" evidence="2">
    <location>
        <begin position="550"/>
        <end position="569"/>
    </location>
</feature>
<feature type="region of interest" description="Disordered" evidence="1">
    <location>
        <begin position="193"/>
        <end position="212"/>
    </location>
</feature>
<dbReference type="OrthoDB" id="3010248at2759"/>
<reference evidence="4" key="1">
    <citation type="journal article" date="2020" name="Stud. Mycol.">
        <title>101 Dothideomycetes genomes: a test case for predicting lifestyles and emergence of pathogens.</title>
        <authorList>
            <person name="Haridas S."/>
            <person name="Albert R."/>
            <person name="Binder M."/>
            <person name="Bloem J."/>
            <person name="Labutti K."/>
            <person name="Salamov A."/>
            <person name="Andreopoulos B."/>
            <person name="Baker S."/>
            <person name="Barry K."/>
            <person name="Bills G."/>
            <person name="Bluhm B."/>
            <person name="Cannon C."/>
            <person name="Castanera R."/>
            <person name="Culley D."/>
            <person name="Daum C."/>
            <person name="Ezra D."/>
            <person name="Gonzalez J."/>
            <person name="Henrissat B."/>
            <person name="Kuo A."/>
            <person name="Liang C."/>
            <person name="Lipzen A."/>
            <person name="Lutzoni F."/>
            <person name="Magnuson J."/>
            <person name="Mondo S."/>
            <person name="Nolan M."/>
            <person name="Ohm R."/>
            <person name="Pangilinan J."/>
            <person name="Park H.-J."/>
            <person name="Ramirez L."/>
            <person name="Alfaro M."/>
            <person name="Sun H."/>
            <person name="Tritt A."/>
            <person name="Yoshinaga Y."/>
            <person name="Zwiers L.-H."/>
            <person name="Turgeon B."/>
            <person name="Goodwin S."/>
            <person name="Spatafora J."/>
            <person name="Crous P."/>
            <person name="Grigoriev I."/>
        </authorList>
    </citation>
    <scope>NUCLEOTIDE SEQUENCE</scope>
    <source>
        <strain evidence="4">CBS 123094</strain>
    </source>
</reference>
<accession>A0A6A5VWW2</accession>
<keyword evidence="2" id="KW-0472">Membrane</keyword>
<feature type="region of interest" description="Disordered" evidence="1">
    <location>
        <begin position="411"/>
        <end position="447"/>
    </location>
</feature>
<feature type="transmembrane region" description="Helical" evidence="2">
    <location>
        <begin position="336"/>
        <end position="355"/>
    </location>
</feature>
<evidence type="ECO:0000256" key="1">
    <source>
        <dbReference type="SAM" id="MobiDB-lite"/>
    </source>
</evidence>
<protein>
    <recommendedName>
        <fullName evidence="6">Integral membrane protein</fullName>
    </recommendedName>
</protein>
<proteinExistence type="predicted"/>
<gene>
    <name evidence="4" type="ORF">P154DRAFT_590902</name>
</gene>
<feature type="chain" id="PRO_5025639417" description="Integral membrane protein" evidence="3">
    <location>
        <begin position="28"/>
        <end position="662"/>
    </location>
</feature>
<keyword evidence="5" id="KW-1185">Reference proteome</keyword>
<evidence type="ECO:0000256" key="2">
    <source>
        <dbReference type="SAM" id="Phobius"/>
    </source>
</evidence>
<feature type="transmembrane region" description="Helical" evidence="2">
    <location>
        <begin position="497"/>
        <end position="514"/>
    </location>
</feature>
<evidence type="ECO:0008006" key="6">
    <source>
        <dbReference type="Google" id="ProtNLM"/>
    </source>
</evidence>
<evidence type="ECO:0000313" key="4">
    <source>
        <dbReference type="EMBL" id="KAF1993159.1"/>
    </source>
</evidence>